<name>A0ACB5RAM3_9CLOT</name>
<accession>A0ACB5RAM3</accession>
<dbReference type="Proteomes" id="UP001058074">
    <property type="component" value="Unassembled WGS sequence"/>
</dbReference>
<gene>
    <name evidence="1" type="primary">argR</name>
    <name evidence="1" type="ORF">rsdtw13_14200</name>
</gene>
<evidence type="ECO:0000313" key="2">
    <source>
        <dbReference type="Proteomes" id="UP001058074"/>
    </source>
</evidence>
<reference evidence="1" key="1">
    <citation type="journal article" date="2025" name="Int. J. Syst. Evol. Microbiol.">
        <title>Inconstantimicrobium mannanitabidum sp. nov., a novel member of the family Clostridiaceae isolated from anoxic soil under the treatment of reductive soil disinfestation.</title>
        <authorList>
            <person name="Ueki A."/>
            <person name="Tonouchi A."/>
            <person name="Honma S."/>
            <person name="Kaku N."/>
            <person name="Ueki K."/>
        </authorList>
    </citation>
    <scope>NUCLEOTIDE SEQUENCE</scope>
    <source>
        <strain evidence="1">TW13</strain>
    </source>
</reference>
<organism evidence="1 2">
    <name type="scientific">Inconstantimicrobium mannanitabidum</name>
    <dbReference type="NCBI Taxonomy" id="1604901"/>
    <lineage>
        <taxon>Bacteria</taxon>
        <taxon>Bacillati</taxon>
        <taxon>Bacillota</taxon>
        <taxon>Clostridia</taxon>
        <taxon>Eubacteriales</taxon>
        <taxon>Clostridiaceae</taxon>
        <taxon>Inconstantimicrobium</taxon>
    </lineage>
</organism>
<protein>
    <submittedName>
        <fullName evidence="1">Arginine repressor</fullName>
    </submittedName>
</protein>
<evidence type="ECO:0000313" key="1">
    <source>
        <dbReference type="EMBL" id="GKX66162.1"/>
    </source>
</evidence>
<keyword evidence="2" id="KW-1185">Reference proteome</keyword>
<comment type="caution">
    <text evidence="1">The sequence shown here is derived from an EMBL/GenBank/DDBJ whole genome shotgun (WGS) entry which is preliminary data.</text>
</comment>
<dbReference type="EMBL" id="BROD01000001">
    <property type="protein sequence ID" value="GKX66162.1"/>
    <property type="molecule type" value="Genomic_DNA"/>
</dbReference>
<sequence length="149" mass="16465">MRSKRHEEILKIISNKEIETQEELADELREKGYDVTQATVSRDIKTLKLTKVLGSEGRYAYSTISQTSEHISNKMKQILMNTIIDVEAVDKFVVVKTLSGSGSAAGEAIDTLGFDDIAGTIAGDNTIFILVRNTETALEIVSVLKEFIL</sequence>
<proteinExistence type="predicted"/>